<dbReference type="AlphaFoldDB" id="A0A9E8SCF9"/>
<protein>
    <submittedName>
        <fullName evidence="8">Site-specific integrase</fullName>
    </submittedName>
</protein>
<gene>
    <name evidence="8" type="ORF">N7U66_12205</name>
</gene>
<dbReference type="InterPro" id="IPR002104">
    <property type="entry name" value="Integrase_catalytic"/>
</dbReference>
<keyword evidence="9" id="KW-1185">Reference proteome</keyword>
<dbReference type="InterPro" id="IPR013762">
    <property type="entry name" value="Integrase-like_cat_sf"/>
</dbReference>
<evidence type="ECO:0000313" key="9">
    <source>
        <dbReference type="Proteomes" id="UP001164705"/>
    </source>
</evidence>
<reference evidence="8" key="1">
    <citation type="submission" date="2022-11" db="EMBL/GenBank/DDBJ databases">
        <title>Lacinutrix neustonica HL-RS19T sp. nov., isolated from the surface microlayer sample of brackish Lake Shihwa.</title>
        <authorList>
            <person name="Choi J.Y."/>
            <person name="Hwang C.Y."/>
        </authorList>
    </citation>
    <scope>NUCLEOTIDE SEQUENCE</scope>
    <source>
        <strain evidence="8">HL-RS19</strain>
    </source>
</reference>
<dbReference type="PROSITE" id="PS51898">
    <property type="entry name" value="TYR_RECOMBINASE"/>
    <property type="match status" value="1"/>
</dbReference>
<dbReference type="EMBL" id="CP113088">
    <property type="protein sequence ID" value="WAC00966.1"/>
    <property type="molecule type" value="Genomic_DNA"/>
</dbReference>
<sequence>MAKAKFVLKEPHAKTETLIYLVYNYQYNRFKYSTAEKVNPKFWNKNDQRVKASKNFPEHPEFNARLDKIENGINNAFRKLLNDGIQPNNKNLKDALENELSDHILKPKKTTLLEFIEDYIEESKLKKSIGTVKVYNTTFKYLKEYSQKRKKLNFENITLEFYSNYVAFLNIEYNLASNTIGKHIKTIKSFMNEATDRGLNDNLDYRKRKFKTIREEADTIYLSIDELKRIEDLKLSASQRLDRVRDLFLIGCYTGLRFSDFTEIKPENITSNNSLIEVRTRKTSQRISIPLHQTVRRILKKYNNKLPKAYTNQTMNQYLKEVVSLAGIKELIETSITKGGKIERTVLPKFKLVSTHTARRSFATNLYLAQVPTISIMKITGHKTEQSFLKYIRVTQKENADKLLTHPFFN</sequence>
<dbReference type="KEGG" id="lnu:N7U66_12205"/>
<evidence type="ECO:0000256" key="1">
    <source>
        <dbReference type="ARBA" id="ARBA00008857"/>
    </source>
</evidence>
<dbReference type="GO" id="GO:0006310">
    <property type="term" value="P:DNA recombination"/>
    <property type="evidence" value="ECO:0007669"/>
    <property type="project" value="UniProtKB-KW"/>
</dbReference>
<dbReference type="Pfam" id="PF00589">
    <property type="entry name" value="Phage_integrase"/>
    <property type="match status" value="1"/>
</dbReference>
<dbReference type="InterPro" id="IPR044068">
    <property type="entry name" value="CB"/>
</dbReference>
<dbReference type="InterPro" id="IPR050090">
    <property type="entry name" value="Tyrosine_recombinase_XerCD"/>
</dbReference>
<dbReference type="RefSeq" id="WP_267675513.1">
    <property type="nucleotide sequence ID" value="NZ_CP113088.1"/>
</dbReference>
<dbReference type="CDD" id="cd01185">
    <property type="entry name" value="INTN1_C_like"/>
    <property type="match status" value="1"/>
</dbReference>
<dbReference type="Gene3D" id="1.10.150.130">
    <property type="match status" value="1"/>
</dbReference>
<dbReference type="InterPro" id="IPR010998">
    <property type="entry name" value="Integrase_recombinase_N"/>
</dbReference>
<evidence type="ECO:0000256" key="2">
    <source>
        <dbReference type="ARBA" id="ARBA00022908"/>
    </source>
</evidence>
<evidence type="ECO:0000259" key="7">
    <source>
        <dbReference type="PROSITE" id="PS51900"/>
    </source>
</evidence>
<evidence type="ECO:0000256" key="5">
    <source>
        <dbReference type="PROSITE-ProRule" id="PRU01248"/>
    </source>
</evidence>
<dbReference type="SUPFAM" id="SSF56349">
    <property type="entry name" value="DNA breaking-rejoining enzymes"/>
    <property type="match status" value="1"/>
</dbReference>
<dbReference type="GO" id="GO:0003677">
    <property type="term" value="F:DNA binding"/>
    <property type="evidence" value="ECO:0007669"/>
    <property type="project" value="UniProtKB-UniRule"/>
</dbReference>
<dbReference type="Pfam" id="PF17293">
    <property type="entry name" value="Arm-DNA-bind_5"/>
    <property type="match status" value="1"/>
</dbReference>
<accession>A0A9E8SCF9</accession>
<dbReference type="Gene3D" id="1.10.443.10">
    <property type="entry name" value="Intergrase catalytic core"/>
    <property type="match status" value="1"/>
</dbReference>
<evidence type="ECO:0000256" key="3">
    <source>
        <dbReference type="ARBA" id="ARBA00023125"/>
    </source>
</evidence>
<dbReference type="InterPro" id="IPR035386">
    <property type="entry name" value="Arm-DNA-bind_5"/>
</dbReference>
<dbReference type="GO" id="GO:0015074">
    <property type="term" value="P:DNA integration"/>
    <property type="evidence" value="ECO:0007669"/>
    <property type="project" value="UniProtKB-KW"/>
</dbReference>
<dbReference type="InterPro" id="IPR011010">
    <property type="entry name" value="DNA_brk_join_enz"/>
</dbReference>
<dbReference type="PANTHER" id="PTHR30349">
    <property type="entry name" value="PHAGE INTEGRASE-RELATED"/>
    <property type="match status" value="1"/>
</dbReference>
<evidence type="ECO:0000256" key="4">
    <source>
        <dbReference type="ARBA" id="ARBA00023172"/>
    </source>
</evidence>
<name>A0A9E8SCF9_9FLAO</name>
<keyword evidence="3 5" id="KW-0238">DNA-binding</keyword>
<dbReference type="Pfam" id="PF13102">
    <property type="entry name" value="Phage_int_SAM_5"/>
    <property type="match status" value="1"/>
</dbReference>
<feature type="domain" description="Tyr recombinase" evidence="6">
    <location>
        <begin position="217"/>
        <end position="404"/>
    </location>
</feature>
<feature type="domain" description="Core-binding (CB)" evidence="7">
    <location>
        <begin position="110"/>
        <end position="195"/>
    </location>
</feature>
<proteinExistence type="inferred from homology"/>
<organism evidence="8 9">
    <name type="scientific">Lacinutrix neustonica</name>
    <dbReference type="NCBI Taxonomy" id="2980107"/>
    <lineage>
        <taxon>Bacteria</taxon>
        <taxon>Pseudomonadati</taxon>
        <taxon>Bacteroidota</taxon>
        <taxon>Flavobacteriia</taxon>
        <taxon>Flavobacteriales</taxon>
        <taxon>Flavobacteriaceae</taxon>
        <taxon>Lacinutrix</taxon>
    </lineage>
</organism>
<dbReference type="Proteomes" id="UP001164705">
    <property type="component" value="Chromosome"/>
</dbReference>
<comment type="similarity">
    <text evidence="1">Belongs to the 'phage' integrase family.</text>
</comment>
<evidence type="ECO:0000259" key="6">
    <source>
        <dbReference type="PROSITE" id="PS51898"/>
    </source>
</evidence>
<dbReference type="PROSITE" id="PS51900">
    <property type="entry name" value="CB"/>
    <property type="match status" value="1"/>
</dbReference>
<dbReference type="PANTHER" id="PTHR30349:SF64">
    <property type="entry name" value="PROPHAGE INTEGRASE INTD-RELATED"/>
    <property type="match status" value="1"/>
</dbReference>
<dbReference type="InterPro" id="IPR025269">
    <property type="entry name" value="SAM-like_dom"/>
</dbReference>
<keyword evidence="2" id="KW-0229">DNA integration</keyword>
<evidence type="ECO:0000313" key="8">
    <source>
        <dbReference type="EMBL" id="WAC00966.1"/>
    </source>
</evidence>
<keyword evidence="4" id="KW-0233">DNA recombination</keyword>